<name>A0A136IRK7_9PEZI</name>
<dbReference type="EMBL" id="KQ964262">
    <property type="protein sequence ID" value="KXJ87458.1"/>
    <property type="molecule type" value="Genomic_DNA"/>
</dbReference>
<evidence type="ECO:0000313" key="2">
    <source>
        <dbReference type="Proteomes" id="UP000070501"/>
    </source>
</evidence>
<reference evidence="2" key="1">
    <citation type="submission" date="2016-02" db="EMBL/GenBank/DDBJ databases">
        <title>Draft genome sequence of Microdochium bolleyi, a fungal endophyte of beachgrass.</title>
        <authorList>
            <consortium name="DOE Joint Genome Institute"/>
            <person name="David A.S."/>
            <person name="May G."/>
            <person name="Haridas S."/>
            <person name="Lim J."/>
            <person name="Wang M."/>
            <person name="Labutti K."/>
            <person name="Lipzen A."/>
            <person name="Barry K."/>
            <person name="Grigoriev I.V."/>
        </authorList>
    </citation>
    <scope>NUCLEOTIDE SEQUENCE [LARGE SCALE GENOMIC DNA]</scope>
    <source>
        <strain evidence="2">J235TASD1</strain>
    </source>
</reference>
<keyword evidence="2" id="KW-1185">Reference proteome</keyword>
<accession>A0A136IRK7</accession>
<dbReference type="OrthoDB" id="4424523at2759"/>
<gene>
    <name evidence="1" type="ORF">Micbo1qcDRAFT_215831</name>
</gene>
<dbReference type="Proteomes" id="UP000070501">
    <property type="component" value="Unassembled WGS sequence"/>
</dbReference>
<dbReference type="STRING" id="196109.A0A136IRK7"/>
<dbReference type="AlphaFoldDB" id="A0A136IRK7"/>
<sequence length="243" mass="27544">MPKFLPNEFNSARGYPEGFKPSTAPFPYASIINLHASTRVPDWGFVLFRGAYDNNDVEWDTFVHLLKAIVADELRSETLDETLGPTLQWTIIEDRASLEGASNDDVRARFREWVVEETEVPFLLESIPRFRYCIYVDQAAFSTIRAHQMQGPGTKWTFDLASRLVMVDGTYPHDTDGKGDEAVEVNDDDDDDFDEADMGWSYIDVCGTDDSLWRTVSCGRRPFPDEEPDFRAQPLSVVAQALA</sequence>
<dbReference type="InParanoid" id="A0A136IRK7"/>
<organism evidence="1 2">
    <name type="scientific">Microdochium bolleyi</name>
    <dbReference type="NCBI Taxonomy" id="196109"/>
    <lineage>
        <taxon>Eukaryota</taxon>
        <taxon>Fungi</taxon>
        <taxon>Dikarya</taxon>
        <taxon>Ascomycota</taxon>
        <taxon>Pezizomycotina</taxon>
        <taxon>Sordariomycetes</taxon>
        <taxon>Xylariomycetidae</taxon>
        <taxon>Xylariales</taxon>
        <taxon>Microdochiaceae</taxon>
        <taxon>Microdochium</taxon>
    </lineage>
</organism>
<evidence type="ECO:0000313" key="1">
    <source>
        <dbReference type="EMBL" id="KXJ87458.1"/>
    </source>
</evidence>
<proteinExistence type="predicted"/>
<protein>
    <submittedName>
        <fullName evidence="1">Uncharacterized protein</fullName>
    </submittedName>
</protein>